<organism evidence="4 5">
    <name type="scientific">Halochromatium salexigens</name>
    <name type="common">Chromatium salexigens</name>
    <dbReference type="NCBI Taxonomy" id="49447"/>
    <lineage>
        <taxon>Bacteria</taxon>
        <taxon>Pseudomonadati</taxon>
        <taxon>Pseudomonadota</taxon>
        <taxon>Gammaproteobacteria</taxon>
        <taxon>Chromatiales</taxon>
        <taxon>Chromatiaceae</taxon>
        <taxon>Halochromatium</taxon>
    </lineage>
</organism>
<dbReference type="PROSITE" id="PS51194">
    <property type="entry name" value="HELICASE_CTER"/>
    <property type="match status" value="1"/>
</dbReference>
<keyword evidence="5" id="KW-1185">Reference proteome</keyword>
<evidence type="ECO:0000313" key="5">
    <source>
        <dbReference type="Proteomes" id="UP001296967"/>
    </source>
</evidence>
<dbReference type="SUPFAM" id="SSF143517">
    <property type="entry name" value="TRCF domain-like"/>
    <property type="match status" value="1"/>
</dbReference>
<keyword evidence="2" id="KW-0547">Nucleotide-binding</keyword>
<proteinExistence type="predicted"/>
<dbReference type="SMART" id="SM00490">
    <property type="entry name" value="HELICc"/>
    <property type="match status" value="1"/>
</dbReference>
<evidence type="ECO:0000259" key="3">
    <source>
        <dbReference type="PROSITE" id="PS51194"/>
    </source>
</evidence>
<evidence type="ECO:0000313" key="4">
    <source>
        <dbReference type="EMBL" id="MBK5929800.1"/>
    </source>
</evidence>
<feature type="domain" description="Helicase C-terminal" evidence="3">
    <location>
        <begin position="1"/>
        <end position="119"/>
    </location>
</feature>
<dbReference type="InterPro" id="IPR005118">
    <property type="entry name" value="TRCF_C"/>
</dbReference>
<dbReference type="GO" id="GO:0003678">
    <property type="term" value="F:DNA helicase activity"/>
    <property type="evidence" value="ECO:0007669"/>
    <property type="project" value="TreeGrafter"/>
</dbReference>
<keyword evidence="2" id="KW-0347">Helicase</keyword>
<dbReference type="SUPFAM" id="SSF52540">
    <property type="entry name" value="P-loop containing nucleoside triphosphate hydrolases"/>
    <property type="match status" value="1"/>
</dbReference>
<keyword evidence="2" id="KW-0067">ATP-binding</keyword>
<dbReference type="RefSeq" id="WP_276570532.1">
    <property type="nucleotide sequence ID" value="NZ_NHSF01000023.1"/>
</dbReference>
<reference evidence="4" key="1">
    <citation type="submission" date="2017-05" db="EMBL/GenBank/DDBJ databases">
        <authorList>
            <person name="Imhoff J.F."/>
            <person name="Rahn T."/>
            <person name="Kuenzel S."/>
            <person name="Neulinger S.C."/>
        </authorList>
    </citation>
    <scope>NUCLEOTIDE SEQUENCE</scope>
    <source>
        <strain evidence="4">DSM 4395</strain>
    </source>
</reference>
<protein>
    <submittedName>
        <fullName evidence="4">Transcription-repair coupling factor</fullName>
    </submittedName>
</protein>
<dbReference type="EMBL" id="NHSF01000023">
    <property type="protein sequence ID" value="MBK5929800.1"/>
    <property type="molecule type" value="Genomic_DNA"/>
</dbReference>
<evidence type="ECO:0000256" key="1">
    <source>
        <dbReference type="ARBA" id="ARBA00022801"/>
    </source>
</evidence>
<dbReference type="Gene3D" id="3.40.50.300">
    <property type="entry name" value="P-loop containing nucleotide triphosphate hydrolases"/>
    <property type="match status" value="1"/>
</dbReference>
<dbReference type="Pfam" id="PF03461">
    <property type="entry name" value="TRCF"/>
    <property type="match status" value="1"/>
</dbReference>
<dbReference type="InterPro" id="IPR027417">
    <property type="entry name" value="P-loop_NTPase"/>
</dbReference>
<keyword evidence="1" id="KW-0378">Hydrolase</keyword>
<dbReference type="SMART" id="SM00982">
    <property type="entry name" value="TRCF"/>
    <property type="match status" value="1"/>
</dbReference>
<gene>
    <name evidence="4" type="ORF">CCR82_04435</name>
</gene>
<feature type="non-terminal residue" evidence="4">
    <location>
        <position position="1"/>
    </location>
</feature>
<dbReference type="InterPro" id="IPR047112">
    <property type="entry name" value="RecG/Mfd"/>
</dbReference>
<accession>A0AAJ0UE66</accession>
<sequence>VPEARVEVAHGQMREKELERVMRDFYHRRFNLLVCTTIVESGIDVPSANTIVIHRADKLGLAQLHQLRGRVGRSHHRAYAYLITPPPKSMTADAKKRLEAIESLEDLGAGFTLATHDLEIRGAGELLGEEQSGQIHEIGFTLYMDLLERAVEALKSGKTPELDRPLDHGAEIDLGLPALLPDDYLPDVHTRLVTYKRIASAADCAELKDLQVEMIDRFGLLPEPTKTLFAVTELKLKVQPYGIKKIEAGPKGGRIVFGEQPNIDHMKLIQLVQSRPKDFKLDQAEGALRFSMDMTDPAKRVDQVSTVVTRLTG</sequence>
<dbReference type="InterPro" id="IPR037235">
    <property type="entry name" value="TRCF-like_C_D7"/>
</dbReference>
<dbReference type="GO" id="GO:0016787">
    <property type="term" value="F:hydrolase activity"/>
    <property type="evidence" value="ECO:0007669"/>
    <property type="project" value="UniProtKB-KW"/>
</dbReference>
<name>A0AAJ0UE66_HALSE</name>
<comment type="caution">
    <text evidence="4">The sequence shown here is derived from an EMBL/GenBank/DDBJ whole genome shotgun (WGS) entry which is preliminary data.</text>
</comment>
<reference evidence="4" key="2">
    <citation type="journal article" date="2020" name="Microorganisms">
        <title>Osmotic Adaptation and Compatible Solute Biosynthesis of Phototrophic Bacteria as Revealed from Genome Analyses.</title>
        <authorList>
            <person name="Imhoff J.F."/>
            <person name="Rahn T."/>
            <person name="Kunzel S."/>
            <person name="Keller A."/>
            <person name="Neulinger S.C."/>
        </authorList>
    </citation>
    <scope>NUCLEOTIDE SEQUENCE</scope>
    <source>
        <strain evidence="4">DSM 4395</strain>
    </source>
</reference>
<dbReference type="AlphaFoldDB" id="A0AAJ0UE66"/>
<dbReference type="Gene3D" id="3.90.1150.50">
    <property type="entry name" value="Transcription-repair-coupling factor, D7 domain"/>
    <property type="match status" value="1"/>
</dbReference>
<dbReference type="GO" id="GO:0006281">
    <property type="term" value="P:DNA repair"/>
    <property type="evidence" value="ECO:0007669"/>
    <property type="project" value="InterPro"/>
</dbReference>
<dbReference type="Proteomes" id="UP001296967">
    <property type="component" value="Unassembled WGS sequence"/>
</dbReference>
<dbReference type="PANTHER" id="PTHR47964:SF1">
    <property type="entry name" value="ATP-DEPENDENT DNA HELICASE HOMOLOG RECG, CHLOROPLASTIC"/>
    <property type="match status" value="1"/>
</dbReference>
<dbReference type="Pfam" id="PF00271">
    <property type="entry name" value="Helicase_C"/>
    <property type="match status" value="1"/>
</dbReference>
<evidence type="ECO:0000256" key="2">
    <source>
        <dbReference type="ARBA" id="ARBA00022806"/>
    </source>
</evidence>
<dbReference type="InterPro" id="IPR001650">
    <property type="entry name" value="Helicase_C-like"/>
</dbReference>
<dbReference type="PANTHER" id="PTHR47964">
    <property type="entry name" value="ATP-DEPENDENT DNA HELICASE HOMOLOG RECG, CHLOROPLASTIC"/>
    <property type="match status" value="1"/>
</dbReference>